<keyword evidence="1" id="KW-1133">Transmembrane helix</keyword>
<protein>
    <submittedName>
        <fullName evidence="2">Uncharacterized protein</fullName>
    </submittedName>
</protein>
<dbReference type="Proteomes" id="UP000289821">
    <property type="component" value="Unassembled WGS sequence"/>
</dbReference>
<feature type="transmembrane region" description="Helical" evidence="1">
    <location>
        <begin position="69"/>
        <end position="87"/>
    </location>
</feature>
<keyword evidence="1" id="KW-0812">Transmembrane</keyword>
<evidence type="ECO:0000313" key="3">
    <source>
        <dbReference type="Proteomes" id="UP000289821"/>
    </source>
</evidence>
<comment type="caution">
    <text evidence="2">The sequence shown here is derived from an EMBL/GenBank/DDBJ whole genome shotgun (WGS) entry which is preliminary data.</text>
</comment>
<evidence type="ECO:0000313" key="2">
    <source>
        <dbReference type="EMBL" id="RXG15660.1"/>
    </source>
</evidence>
<evidence type="ECO:0000256" key="1">
    <source>
        <dbReference type="SAM" id="Phobius"/>
    </source>
</evidence>
<gene>
    <name evidence="2" type="ORF">DSM04_103549</name>
</gene>
<keyword evidence="3" id="KW-1185">Reference proteome</keyword>
<proteinExistence type="predicted"/>
<dbReference type="EMBL" id="QOVI01000003">
    <property type="protein sequence ID" value="RXG15660.1"/>
    <property type="molecule type" value="Genomic_DNA"/>
</dbReference>
<name>A0A4Q0NY24_9FLAO</name>
<accession>A0A4Q0NY24</accession>
<organism evidence="2 3">
    <name type="scientific">Leeuwenhoekiella aestuarii</name>
    <dbReference type="NCBI Taxonomy" id="2249426"/>
    <lineage>
        <taxon>Bacteria</taxon>
        <taxon>Pseudomonadati</taxon>
        <taxon>Bacteroidota</taxon>
        <taxon>Flavobacteriia</taxon>
        <taxon>Flavobacteriales</taxon>
        <taxon>Flavobacteriaceae</taxon>
        <taxon>Leeuwenhoekiella</taxon>
    </lineage>
</organism>
<sequence length="95" mass="11049">MSFGGSVSAMLASLKHNKRERKTRFNANGLHHKGTQKPFVDHKKLSQIEEVQLKSQIQFKAKQHRKKNLAYTFIAFITLGCLIWWLFLDSDKSLF</sequence>
<reference evidence="2 3" key="1">
    <citation type="submission" date="2018-07" db="EMBL/GenBank/DDBJ databases">
        <title>Leeuwenhoekiella genomics.</title>
        <authorList>
            <person name="Tahon G."/>
            <person name="Willems A."/>
        </authorList>
    </citation>
    <scope>NUCLEOTIDE SEQUENCE [LARGE SCALE GENOMIC DNA]</scope>
    <source>
        <strain evidence="2 3">R-50232</strain>
    </source>
</reference>
<keyword evidence="1" id="KW-0472">Membrane</keyword>
<dbReference type="AlphaFoldDB" id="A0A4Q0NY24"/>